<dbReference type="Gene3D" id="3.40.350.10">
    <property type="entry name" value="Creatinase/prolidase N-terminal domain"/>
    <property type="match status" value="1"/>
</dbReference>
<dbReference type="CDD" id="cd01066">
    <property type="entry name" value="APP_MetAP"/>
    <property type="match status" value="1"/>
</dbReference>
<dbReference type="GO" id="GO:0004177">
    <property type="term" value="F:aminopeptidase activity"/>
    <property type="evidence" value="ECO:0007669"/>
    <property type="project" value="UniProtKB-KW"/>
</dbReference>
<keyword evidence="4" id="KW-1185">Reference proteome</keyword>
<dbReference type="InterPro" id="IPR050659">
    <property type="entry name" value="Peptidase_M24B"/>
</dbReference>
<gene>
    <name evidence="3" type="ORF">EHYA_09592</name>
</gene>
<keyword evidence="3" id="KW-0031">Aminopeptidase</keyword>
<dbReference type="Pfam" id="PF01321">
    <property type="entry name" value="Creatinase_N"/>
    <property type="match status" value="1"/>
</dbReference>
<dbReference type="Gene3D" id="3.90.230.10">
    <property type="entry name" value="Creatinase/methionine aminopeptidase superfamily"/>
    <property type="match status" value="1"/>
</dbReference>
<dbReference type="InterPro" id="IPR000587">
    <property type="entry name" value="Creatinase_N"/>
</dbReference>
<dbReference type="OrthoDB" id="9761809at2"/>
<dbReference type="SUPFAM" id="SSF53092">
    <property type="entry name" value="Creatinase/prolidase N-terminal domain"/>
    <property type="match status" value="1"/>
</dbReference>
<dbReference type="PANTHER" id="PTHR46112">
    <property type="entry name" value="AMINOPEPTIDASE"/>
    <property type="match status" value="1"/>
</dbReference>
<accession>A0A401Z4Q2</accession>
<reference evidence="3 4" key="1">
    <citation type="submission" date="2018-12" db="EMBL/GenBank/DDBJ databases">
        <title>Draft genome sequence of Embleya hyalina NBRC 13850T.</title>
        <authorList>
            <person name="Komaki H."/>
            <person name="Hosoyama A."/>
            <person name="Kimura A."/>
            <person name="Ichikawa N."/>
            <person name="Tamura T."/>
        </authorList>
    </citation>
    <scope>NUCLEOTIDE SEQUENCE [LARGE SCALE GENOMIC DNA]</scope>
    <source>
        <strain evidence="3 4">NBRC 13850</strain>
    </source>
</reference>
<evidence type="ECO:0000259" key="2">
    <source>
        <dbReference type="Pfam" id="PF01321"/>
    </source>
</evidence>
<protein>
    <submittedName>
        <fullName evidence="3">Xaa-Pro aminopeptidase</fullName>
    </submittedName>
</protein>
<proteinExistence type="predicted"/>
<dbReference type="PANTHER" id="PTHR46112:SF3">
    <property type="entry name" value="AMINOPEPTIDASE YPDF"/>
    <property type="match status" value="1"/>
</dbReference>
<feature type="domain" description="Creatinase N-terminal" evidence="2">
    <location>
        <begin position="35"/>
        <end position="190"/>
    </location>
</feature>
<dbReference type="RefSeq" id="WP_126643406.1">
    <property type="nucleotide sequence ID" value="NZ_BIFH01000053.1"/>
</dbReference>
<evidence type="ECO:0000259" key="1">
    <source>
        <dbReference type="Pfam" id="PF00557"/>
    </source>
</evidence>
<dbReference type="InterPro" id="IPR000994">
    <property type="entry name" value="Pept_M24"/>
</dbReference>
<feature type="domain" description="Peptidase M24" evidence="1">
    <location>
        <begin position="198"/>
        <end position="384"/>
    </location>
</feature>
<evidence type="ECO:0000313" key="4">
    <source>
        <dbReference type="Proteomes" id="UP000286931"/>
    </source>
</evidence>
<comment type="caution">
    <text evidence="3">The sequence shown here is derived from an EMBL/GenBank/DDBJ whole genome shotgun (WGS) entry which is preliminary data.</text>
</comment>
<name>A0A401Z4Q2_9ACTN</name>
<dbReference type="Pfam" id="PF00557">
    <property type="entry name" value="Peptidase_M24"/>
    <property type="match status" value="1"/>
</dbReference>
<dbReference type="SUPFAM" id="SSF55920">
    <property type="entry name" value="Creatinase/aminopeptidase"/>
    <property type="match status" value="1"/>
</dbReference>
<evidence type="ECO:0000313" key="3">
    <source>
        <dbReference type="EMBL" id="GCE01818.1"/>
    </source>
</evidence>
<keyword evidence="3" id="KW-0378">Hydrolase</keyword>
<sequence>MEHRQLRDFIDGRQHLYTAADFVDRAFDDVEYARRLGELRRRLRAAGVDVAVVTAPDTMAWLHGYRSRWYRHHSSTTLPPTQCTVVHATEDPVFMIEVPDHIGLVRATSVVEDIRAVPVGNGLAEPTLDEYLAFLPAQLAEHGWRDCTVGLELWSCLPNPAITRRIEAALHDTGCRTVDVSVPLRRARCVKSEVEIAKLERAQHACDAGLAALRTHVTADTTELQAWALYMNANVGAGGEPAALHETIASGPLMPSLHRISSRRPLGAETLFHADVAGVYDGYHVRTTRPYFIGAAPRELHDLTGVAAGAYDVLRTYGRVGNSWGELTARLNEYHAKTGLGGGACGYELGLSVPPADWVGELTWGMDESVDSPIEAGTVTDVETWNTVALVDTVVFTDDGPRFLSALAPELQVADR</sequence>
<dbReference type="Proteomes" id="UP000286931">
    <property type="component" value="Unassembled WGS sequence"/>
</dbReference>
<dbReference type="AlphaFoldDB" id="A0A401Z4Q2"/>
<dbReference type="EMBL" id="BIFH01000053">
    <property type="protein sequence ID" value="GCE01818.1"/>
    <property type="molecule type" value="Genomic_DNA"/>
</dbReference>
<dbReference type="InterPro" id="IPR029149">
    <property type="entry name" value="Creatin/AminoP/Spt16_N"/>
</dbReference>
<organism evidence="3 4">
    <name type="scientific">Embleya hyalina</name>
    <dbReference type="NCBI Taxonomy" id="516124"/>
    <lineage>
        <taxon>Bacteria</taxon>
        <taxon>Bacillati</taxon>
        <taxon>Actinomycetota</taxon>
        <taxon>Actinomycetes</taxon>
        <taxon>Kitasatosporales</taxon>
        <taxon>Streptomycetaceae</taxon>
        <taxon>Embleya</taxon>
    </lineage>
</organism>
<keyword evidence="3" id="KW-0645">Protease</keyword>
<dbReference type="InterPro" id="IPR036005">
    <property type="entry name" value="Creatinase/aminopeptidase-like"/>
</dbReference>